<organism evidence="3 4">
    <name type="scientific">Arabis alpina</name>
    <name type="common">Alpine rock-cress</name>
    <dbReference type="NCBI Taxonomy" id="50452"/>
    <lineage>
        <taxon>Eukaryota</taxon>
        <taxon>Viridiplantae</taxon>
        <taxon>Streptophyta</taxon>
        <taxon>Embryophyta</taxon>
        <taxon>Tracheophyta</taxon>
        <taxon>Spermatophyta</taxon>
        <taxon>Magnoliopsida</taxon>
        <taxon>eudicotyledons</taxon>
        <taxon>Gunneridae</taxon>
        <taxon>Pentapetalae</taxon>
        <taxon>rosids</taxon>
        <taxon>malvids</taxon>
        <taxon>Brassicales</taxon>
        <taxon>Brassicaceae</taxon>
        <taxon>Arabideae</taxon>
        <taxon>Arabis</taxon>
    </lineage>
</organism>
<protein>
    <recommendedName>
        <fullName evidence="5">DUF1204 domain-containing protein</fullName>
    </recommendedName>
</protein>
<feature type="coiled-coil region" evidence="1">
    <location>
        <begin position="466"/>
        <end position="528"/>
    </location>
</feature>
<dbReference type="Gramene" id="KFK29789">
    <property type="protein sequence ID" value="KFK29789"/>
    <property type="gene ID" value="AALP_AA7G180000"/>
</dbReference>
<evidence type="ECO:0008006" key="5">
    <source>
        <dbReference type="Google" id="ProtNLM"/>
    </source>
</evidence>
<evidence type="ECO:0000256" key="2">
    <source>
        <dbReference type="SAM" id="MobiDB-lite"/>
    </source>
</evidence>
<feature type="compositionally biased region" description="Acidic residues" evidence="2">
    <location>
        <begin position="742"/>
        <end position="757"/>
    </location>
</feature>
<dbReference type="EMBL" id="CM002875">
    <property type="protein sequence ID" value="KFK29789.1"/>
    <property type="molecule type" value="Genomic_DNA"/>
</dbReference>
<feature type="compositionally biased region" description="Basic and acidic residues" evidence="2">
    <location>
        <begin position="709"/>
        <end position="718"/>
    </location>
</feature>
<dbReference type="OrthoDB" id="1113395at2759"/>
<name>A0A087GIT7_ARAAL</name>
<feature type="region of interest" description="Disordered" evidence="2">
    <location>
        <begin position="683"/>
        <end position="757"/>
    </location>
</feature>
<feature type="region of interest" description="Disordered" evidence="2">
    <location>
        <begin position="101"/>
        <end position="121"/>
    </location>
</feature>
<keyword evidence="1" id="KW-0175">Coiled coil</keyword>
<evidence type="ECO:0000313" key="4">
    <source>
        <dbReference type="Proteomes" id="UP000029120"/>
    </source>
</evidence>
<evidence type="ECO:0000313" key="3">
    <source>
        <dbReference type="EMBL" id="KFK29789.1"/>
    </source>
</evidence>
<accession>A0A087GIT7</accession>
<sequence>MKSLVIVSSNSDSGSSSTDLEVSLAIDQSHQMRVSDKGGASSSRSVRTDHINDDRCVAIVEVGERSAADDQINVAPGPMAEEDADREIAEHGLPEVNFVDQDEEVGGNNSPTRVRSLGPGLSRDLFPRGSDDIASSSTYDSLEKLRGDDDWSGIDIRIPRPHERPWTPPKGFMCLYECYFNHGGMWFPIPRLALEYYELGRSVNLAQLEEMVGITKSGECGRFYASMRSGNMILTGVSSRIERWKNKYFFVRINRSSVGDFAGVIRAGWNSRIGRKLQVLEPVPKGNFTIPLATIMPYTHKPLKDRKSRSNKKHCSETIDMGIEDLDVVVYNVGSGSVKAPTHSDIRRKDKGILIENPSKDVVGADIPTRPGVLETIGDREVGDQAAGGASLSFGDDFDFNLEFRGRGRHILEDPVACGEYVRCIQGHPRGPVPTSKEMVERDEFLAFSVDLTRMVSNVIFMRTRYEQMLQKNHELIQENTSLKSRMKNMTKSSEEMVGHINTLGQKNEDLKVEVAKWEDEVQSMIGEKESLYHLAKSQMKRLRLSRHDRATSFGEYAIEKVGTGLQEKVGAQLQKIQQGSAPEGAVEKLKEDLEKYLKMATAHHVEKIAEQGFVIPERSSWIPDDELVFSIDSLNIIGQYGLGEEWDSAGEEEVRGDGEVDPRPSRVTLKVGGSDLTMSLCGREREDGSGSSHVSETDEDEGPLMVDGRAEVSKDPSEVAGTSTKAAECPKVADPAGNLDEAGEGLGTDEVDIVNF</sequence>
<dbReference type="Proteomes" id="UP000029120">
    <property type="component" value="Chromosome 7"/>
</dbReference>
<keyword evidence="4" id="KW-1185">Reference proteome</keyword>
<gene>
    <name evidence="3" type="ordered locus">AALP_Aa7g180000</name>
</gene>
<dbReference type="Gene3D" id="1.20.5.340">
    <property type="match status" value="1"/>
</dbReference>
<proteinExistence type="predicted"/>
<feature type="region of interest" description="Disordered" evidence="2">
    <location>
        <begin position="1"/>
        <end position="20"/>
    </location>
</feature>
<dbReference type="AlphaFoldDB" id="A0A087GIT7"/>
<reference evidence="4" key="1">
    <citation type="journal article" date="2015" name="Nat. Plants">
        <title>Genome expansion of Arabis alpina linked with retrotransposition and reduced symmetric DNA methylation.</title>
        <authorList>
            <person name="Willing E.M."/>
            <person name="Rawat V."/>
            <person name="Mandakova T."/>
            <person name="Maumus F."/>
            <person name="James G.V."/>
            <person name="Nordstroem K.J."/>
            <person name="Becker C."/>
            <person name="Warthmann N."/>
            <person name="Chica C."/>
            <person name="Szarzynska B."/>
            <person name="Zytnicki M."/>
            <person name="Albani M.C."/>
            <person name="Kiefer C."/>
            <person name="Bergonzi S."/>
            <person name="Castaings L."/>
            <person name="Mateos J.L."/>
            <person name="Berns M.C."/>
            <person name="Bujdoso N."/>
            <person name="Piofczyk T."/>
            <person name="de Lorenzo L."/>
            <person name="Barrero-Sicilia C."/>
            <person name="Mateos I."/>
            <person name="Piednoel M."/>
            <person name="Hagmann J."/>
            <person name="Chen-Min-Tao R."/>
            <person name="Iglesias-Fernandez R."/>
            <person name="Schuster S.C."/>
            <person name="Alonso-Blanco C."/>
            <person name="Roudier F."/>
            <person name="Carbonero P."/>
            <person name="Paz-Ares J."/>
            <person name="Davis S.J."/>
            <person name="Pecinka A."/>
            <person name="Quesneville H."/>
            <person name="Colot V."/>
            <person name="Lysak M.A."/>
            <person name="Weigel D."/>
            <person name="Coupland G."/>
            <person name="Schneeberger K."/>
        </authorList>
    </citation>
    <scope>NUCLEOTIDE SEQUENCE [LARGE SCALE GENOMIC DNA]</scope>
    <source>
        <strain evidence="4">cv. Pajares</strain>
    </source>
</reference>
<dbReference type="eggNOG" id="ENOG502SXPT">
    <property type="taxonomic scope" value="Eukaryota"/>
</dbReference>
<evidence type="ECO:0000256" key="1">
    <source>
        <dbReference type="SAM" id="Coils"/>
    </source>
</evidence>